<evidence type="ECO:0000256" key="1">
    <source>
        <dbReference type="SAM" id="MobiDB-lite"/>
    </source>
</evidence>
<comment type="caution">
    <text evidence="2">The sequence shown here is derived from an EMBL/GenBank/DDBJ whole genome shotgun (WGS) entry which is preliminary data.</text>
</comment>
<sequence>MPQLKFFYNCHGKRGNSITISTNEEEDELLGFPDFEERECMIAWLMGIHQAPVQQHVKWLSWTVCLENNSFTLTIHRMFMRRVLLTSRIASIETGAVAQSAVALPTDLQYHMQLSEHTDSGATVAERLVCSPPIKSIRVQSPAGPLRISFISALLQTQINDPRRLSIPRCYEPSKSLHTLKQTSPEKWIGVGGPVFFCLLYRMFTFKVDFKCGHFIVEQRLTRNSVALSSSVTAENFDFCSYKSALLRGSNLTSFYRSEHGSINWWVASGFSHAKLCKVWKEGVESYVQALSARRSISIRLRVTQLAVHAKSLALSGDGALINALQCRPHCFRASRPQTSKNATGIAGALILRFHTAVCYKSNGVWLCWVHGRLFCVNMLTLSDALIFIFYVPGTASLDQMGFYGHHWIAFETLFPTMINSELKRQTVSPDFVIIGFSGLPPTMVAHLKTYLRQKAWTFNITEYPHALVKVVHAFTCISCPGVDAGISEVGRAFATGRAKMGPCRLGKPLSVAVYHRLSSRRPPPSRDLGAATEHTTTGRGLLGDAAEHSVYSMACTNQDEADSVAARQRRVCCVKFLCCDCRRQPATEKKKKDKTIAFKPTTVELRLHLVELAKLSCLYWWNPRPWLQLTGCVTFHNGRGIRPMATSSPDSHKVIIGERETGFPFDVTLSVLISEHQNHRLKMRKTDLAGCVQPISVSQHGTAFLPTLATMHISFLGPPSPNVTCGCGITLRFFRNAAQGPTVITEWSGVMLHRQLLYFNLNIEVSKESKRVKRGSVRSWCIQDYKPERLAAHICRDCKLKGLDDVASPEEVFRIGRCVIVGVGEGGGRSEVRWKTGRPTVTSAMFDMRNSGVTPTDSRTRWRKESGLTAVPGNCFGFLEEGGGGRLPRKKSVYNNVLGSCASLAGAGTPFATRSSRHRARKKRRVESVKSCVAPGTVWQRGSSVRTSPPAPPLPGQGPSRCCKSGMLFHPLPLRTRHPAPLTSARGKYPVFGDGVCRCNPFTLTSAFPQALLKFYFQDIPPPRALPFPPPSSFRYVSSHSSILRSGCSYRSVPRVGQPAPTNELCSILGGVAPGFSHVRIVPDDAAGRRTALNIEVLSADDGEVRMKQRRNERAGETGDPRENTATSGIVLHYSYLRKFRVNLPGIESGLPW</sequence>
<protein>
    <submittedName>
        <fullName evidence="2">Uncharacterized protein</fullName>
    </submittedName>
</protein>
<gene>
    <name evidence="2" type="ORF">PR048_025339</name>
</gene>
<evidence type="ECO:0000313" key="2">
    <source>
        <dbReference type="EMBL" id="KAJ8874479.1"/>
    </source>
</evidence>
<proteinExistence type="predicted"/>
<feature type="region of interest" description="Disordered" evidence="1">
    <location>
        <begin position="1107"/>
        <end position="1126"/>
    </location>
</feature>
<dbReference type="EMBL" id="JARBHB010000010">
    <property type="protein sequence ID" value="KAJ8874479.1"/>
    <property type="molecule type" value="Genomic_DNA"/>
</dbReference>
<dbReference type="Proteomes" id="UP001159363">
    <property type="component" value="Chromosome 9"/>
</dbReference>
<keyword evidence="3" id="KW-1185">Reference proteome</keyword>
<name>A0ABQ9GR45_9NEOP</name>
<evidence type="ECO:0000313" key="3">
    <source>
        <dbReference type="Proteomes" id="UP001159363"/>
    </source>
</evidence>
<accession>A0ABQ9GR45</accession>
<organism evidence="2 3">
    <name type="scientific">Dryococelus australis</name>
    <dbReference type="NCBI Taxonomy" id="614101"/>
    <lineage>
        <taxon>Eukaryota</taxon>
        <taxon>Metazoa</taxon>
        <taxon>Ecdysozoa</taxon>
        <taxon>Arthropoda</taxon>
        <taxon>Hexapoda</taxon>
        <taxon>Insecta</taxon>
        <taxon>Pterygota</taxon>
        <taxon>Neoptera</taxon>
        <taxon>Polyneoptera</taxon>
        <taxon>Phasmatodea</taxon>
        <taxon>Verophasmatodea</taxon>
        <taxon>Anareolatae</taxon>
        <taxon>Phasmatidae</taxon>
        <taxon>Eurycanthinae</taxon>
        <taxon>Dryococelus</taxon>
    </lineage>
</organism>
<reference evidence="2 3" key="1">
    <citation type="submission" date="2023-02" db="EMBL/GenBank/DDBJ databases">
        <title>LHISI_Scaffold_Assembly.</title>
        <authorList>
            <person name="Stuart O.P."/>
            <person name="Cleave R."/>
            <person name="Magrath M.J.L."/>
            <person name="Mikheyev A.S."/>
        </authorList>
    </citation>
    <scope>NUCLEOTIDE SEQUENCE [LARGE SCALE GENOMIC DNA]</scope>
    <source>
        <strain evidence="2">Daus_M_001</strain>
        <tissue evidence="2">Leg muscle</tissue>
    </source>
</reference>
<feature type="compositionally biased region" description="Basic and acidic residues" evidence="1">
    <location>
        <begin position="1107"/>
        <end position="1124"/>
    </location>
</feature>